<feature type="compositionally biased region" description="Low complexity" evidence="1">
    <location>
        <begin position="217"/>
        <end position="226"/>
    </location>
</feature>
<feature type="compositionally biased region" description="Polar residues" evidence="1">
    <location>
        <begin position="302"/>
        <end position="316"/>
    </location>
</feature>
<feature type="compositionally biased region" description="Polar residues" evidence="1">
    <location>
        <begin position="511"/>
        <end position="540"/>
    </location>
</feature>
<feature type="region of interest" description="Disordered" evidence="1">
    <location>
        <begin position="742"/>
        <end position="776"/>
    </location>
</feature>
<evidence type="ECO:0000313" key="3">
    <source>
        <dbReference type="Proteomes" id="UP001215712"/>
    </source>
</evidence>
<dbReference type="SUPFAM" id="SSF55753">
    <property type="entry name" value="Actin depolymerizing proteins"/>
    <property type="match status" value="1"/>
</dbReference>
<feature type="compositionally biased region" description="Low complexity" evidence="1">
    <location>
        <begin position="632"/>
        <end position="647"/>
    </location>
</feature>
<gene>
    <name evidence="2" type="ORF">N7493_007865</name>
</gene>
<sequence length="1146" mass="123267">MSLNGLDTPVVIDAYQSALADAGGWFLLHYIARDEVTLLDRGNSGVSEVRNAIDNYGEVSPLYGFLHYRRRKVILRYMPEGLSRLILARSNVQFQSVLDKFTPNDTVLPLTQASDLNESALSSACLLHTASGSITSSSSSLRRRRLMEITEDAEESGTKEETKETSQSLQPQLPSKSELRQRPVSQLSEATVVPPTTAPETPEVEKSSPDLRPPPSRASSHAPTSRGRSPSETHSEAMSATPQSPASSSGRSKYRNILDEFPRPSDEARMSTQSARPSLRDLERASTYSTTPKVKLGPRPSLDQSGRPRTSGSSKNAEQRPVASLPSNIRSSSVRKQAAAAAAEPPRPRSQGSSFAARPNSRVPPIPPLLVPPPSIPISRPQLSPGAKSLGALSSSSGLTPEKERLMKALQQRRKAMAKRAEQTKNKSAIAEVEEPKPQTDITQNPEENKENVNIVPIEIDTSGHEQRRGRRSLEPSPIIESSEPECASPQVPIENEEETTIPGSAEASKPESTTDNAVSDSEYGPSSHTSGPSAETTFSIDHYDNTEAIKSETPQTNLESETRAEPEDSAIPSLTETKENPVPLSADVEIPLVPMPTEVPELPEQSSELNDSSSLKSDTPALVTEQLEASVVEPTSTPEEAPESVSIPVTPAVESPPSLGPEPTVAPVSVSIDPVSLDESAPEEPQIENPASLPLDQRRKVHLEPIQVPTLEYSDDDNLLSDDSFMEELRSATVQEARPVAVNSPNGGQHWRSPSRAVSSPNGLPSPSASHHLAVGGRSASSSYLEHAPGTPVLMAKKINVSSGISSRIKALEKFSSGTPTASAHNIPAPSNSSSFESLRKRASVSYPGDVTLPDFSRAPSVNLHDARPVSMSRRTSSISVAAHVVRDTNSSSVTVGSEPSESNAANVQTSLPTVNPEPIEEPVVTPPVVEPTNPLESRSMSISSTGSGRQTLTSRPTSRLSLSSRSKTDENLQSSSNNEDKKASRTSRLMKRMSSITSSSRRSIIGALSSPVKEEELSAISPGESAISPSTSRQGLVEPIEIGEVNVQFPDTLLWKRRAMRIDENGYLVLAPGTNDSTARNMIKRYHLTEFRTPCLPDEDMQELPNSILLDFLDGSTLQCACESRQGQTTVLQTLIEAHAANQA</sequence>
<feature type="compositionally biased region" description="Basic and acidic residues" evidence="1">
    <location>
        <begin position="542"/>
        <end position="551"/>
    </location>
</feature>
<feature type="compositionally biased region" description="Pro residues" evidence="1">
    <location>
        <begin position="362"/>
        <end position="376"/>
    </location>
</feature>
<dbReference type="EMBL" id="JAQJAN010000011">
    <property type="protein sequence ID" value="KAJ5719410.1"/>
    <property type="molecule type" value="Genomic_DNA"/>
</dbReference>
<feature type="region of interest" description="Disordered" evidence="1">
    <location>
        <begin position="151"/>
        <end position="699"/>
    </location>
</feature>
<accession>A0AAD6MUF0</accession>
<proteinExistence type="predicted"/>
<feature type="compositionally biased region" description="Polar residues" evidence="1">
    <location>
        <begin position="757"/>
        <end position="770"/>
    </location>
</feature>
<feature type="compositionally biased region" description="Low complexity" evidence="1">
    <location>
        <begin position="607"/>
        <end position="619"/>
    </location>
</feature>
<comment type="caution">
    <text evidence="2">The sequence shown here is derived from an EMBL/GenBank/DDBJ whole genome shotgun (WGS) entry which is preliminary data.</text>
</comment>
<feature type="region of interest" description="Disordered" evidence="1">
    <location>
        <begin position="819"/>
        <end position="838"/>
    </location>
</feature>
<feature type="compositionally biased region" description="Low complexity" evidence="1">
    <location>
        <begin position="932"/>
        <end position="967"/>
    </location>
</feature>
<feature type="compositionally biased region" description="Polar residues" evidence="1">
    <location>
        <begin position="325"/>
        <end position="335"/>
    </location>
</feature>
<feature type="compositionally biased region" description="Low complexity" evidence="1">
    <location>
        <begin position="165"/>
        <end position="175"/>
    </location>
</feature>
<feature type="compositionally biased region" description="Polar residues" evidence="1">
    <location>
        <begin position="236"/>
        <end position="251"/>
    </location>
</feature>
<keyword evidence="3" id="KW-1185">Reference proteome</keyword>
<evidence type="ECO:0000313" key="2">
    <source>
        <dbReference type="EMBL" id="KAJ5719410.1"/>
    </source>
</evidence>
<feature type="compositionally biased region" description="Low complexity" evidence="1">
    <location>
        <begin position="914"/>
        <end position="925"/>
    </location>
</feature>
<protein>
    <recommendedName>
        <fullName evidence="4">GPI-anchored cell surface glycoprotein</fullName>
    </recommendedName>
</protein>
<organism evidence="2 3">
    <name type="scientific">Penicillium malachiteum</name>
    <dbReference type="NCBI Taxonomy" id="1324776"/>
    <lineage>
        <taxon>Eukaryota</taxon>
        <taxon>Fungi</taxon>
        <taxon>Dikarya</taxon>
        <taxon>Ascomycota</taxon>
        <taxon>Pezizomycotina</taxon>
        <taxon>Eurotiomycetes</taxon>
        <taxon>Eurotiomycetidae</taxon>
        <taxon>Eurotiales</taxon>
        <taxon>Aspergillaceae</taxon>
        <taxon>Penicillium</taxon>
    </lineage>
</organism>
<dbReference type="Proteomes" id="UP001215712">
    <property type="component" value="Unassembled WGS sequence"/>
</dbReference>
<evidence type="ECO:0000256" key="1">
    <source>
        <dbReference type="SAM" id="MobiDB-lite"/>
    </source>
</evidence>
<feature type="compositionally biased region" description="Low complexity" evidence="1">
    <location>
        <begin position="377"/>
        <end position="399"/>
    </location>
</feature>
<name>A0AAD6MUF0_9EURO</name>
<feature type="compositionally biased region" description="Polar residues" evidence="1">
    <location>
        <begin position="890"/>
        <end position="913"/>
    </location>
</feature>
<reference evidence="2" key="2">
    <citation type="submission" date="2023-01" db="EMBL/GenBank/DDBJ databases">
        <authorList>
            <person name="Petersen C."/>
        </authorList>
    </citation>
    <scope>NUCLEOTIDE SEQUENCE</scope>
    <source>
        <strain evidence="2">IBT 17514</strain>
    </source>
</reference>
<feature type="compositionally biased region" description="Basic and acidic residues" evidence="1">
    <location>
        <begin position="256"/>
        <end position="269"/>
    </location>
</feature>
<evidence type="ECO:0008006" key="4">
    <source>
        <dbReference type="Google" id="ProtNLM"/>
    </source>
</evidence>
<feature type="region of interest" description="Disordered" evidence="1">
    <location>
        <begin position="890"/>
        <end position="998"/>
    </location>
</feature>
<dbReference type="AlphaFoldDB" id="A0AAD6MUF0"/>
<feature type="compositionally biased region" description="Low complexity" evidence="1">
    <location>
        <begin position="475"/>
        <end position="490"/>
    </location>
</feature>
<feature type="compositionally biased region" description="Low complexity" evidence="1">
    <location>
        <begin position="189"/>
        <end position="201"/>
    </location>
</feature>
<reference evidence="2" key="1">
    <citation type="journal article" date="2023" name="IMA Fungus">
        <title>Comparative genomic study of the Penicillium genus elucidates a diverse pangenome and 15 lateral gene transfer events.</title>
        <authorList>
            <person name="Petersen C."/>
            <person name="Sorensen T."/>
            <person name="Nielsen M.R."/>
            <person name="Sondergaard T.E."/>
            <person name="Sorensen J.L."/>
            <person name="Fitzpatrick D.A."/>
            <person name="Frisvad J.C."/>
            <person name="Nielsen K.L."/>
        </authorList>
    </citation>
    <scope>NUCLEOTIDE SEQUENCE</scope>
    <source>
        <strain evidence="2">IBT 17514</strain>
    </source>
</reference>